<dbReference type="GO" id="GO:0140672">
    <property type="term" value="C:ATAC complex"/>
    <property type="evidence" value="ECO:0007669"/>
    <property type="project" value="UniProtKB-ARBA"/>
</dbReference>
<evidence type="ECO:0000256" key="3">
    <source>
        <dbReference type="ARBA" id="ARBA00022771"/>
    </source>
</evidence>
<protein>
    <submittedName>
        <fullName evidence="12">Tada2a protein</fullName>
    </submittedName>
    <submittedName>
        <fullName evidence="14">Transcriptional adapter 2-alpha isoform X1</fullName>
    </submittedName>
</protein>
<dbReference type="Gene3D" id="1.10.10.60">
    <property type="entry name" value="Homeodomain-like"/>
    <property type="match status" value="1"/>
</dbReference>
<evidence type="ECO:0000313" key="12">
    <source>
        <dbReference type="EMBL" id="JAG73262.1"/>
    </source>
</evidence>
<evidence type="ECO:0000259" key="7">
    <source>
        <dbReference type="PROSITE" id="PS50090"/>
    </source>
</evidence>
<dbReference type="GO" id="GO:0006357">
    <property type="term" value="P:regulation of transcription by RNA polymerase II"/>
    <property type="evidence" value="ECO:0007669"/>
    <property type="project" value="TreeGrafter"/>
</dbReference>
<feature type="domain" description="SANT" evidence="10">
    <location>
        <begin position="99"/>
        <end position="151"/>
    </location>
</feature>
<dbReference type="PROSITE" id="PS50934">
    <property type="entry name" value="SWIRM"/>
    <property type="match status" value="1"/>
</dbReference>
<dbReference type="InterPro" id="IPR041983">
    <property type="entry name" value="ADA2-like_ZZ"/>
</dbReference>
<evidence type="ECO:0000256" key="6">
    <source>
        <dbReference type="PROSITE-ProRule" id="PRU00228"/>
    </source>
</evidence>
<dbReference type="FunFam" id="1.10.10.10:FF:000087">
    <property type="entry name" value="Transcriptional adapter 2"/>
    <property type="match status" value="1"/>
</dbReference>
<dbReference type="GO" id="GO:0003682">
    <property type="term" value="F:chromatin binding"/>
    <property type="evidence" value="ECO:0007669"/>
    <property type="project" value="TreeGrafter"/>
</dbReference>
<feature type="domain" description="Myb-like" evidence="7">
    <location>
        <begin position="96"/>
        <end position="147"/>
    </location>
</feature>
<accession>A0A9R1TYG6</accession>
<dbReference type="Gene3D" id="3.30.60.90">
    <property type="match status" value="1"/>
</dbReference>
<accession>A0A0C9R674</accession>
<reference evidence="12" key="1">
    <citation type="submission" date="2015-01" db="EMBL/GenBank/DDBJ databases">
        <title>Transcriptome Assembly of Fopius arisanus.</title>
        <authorList>
            <person name="Geib S."/>
        </authorList>
    </citation>
    <scope>NUCLEOTIDE SEQUENCE</scope>
</reference>
<dbReference type="RefSeq" id="XP_011302471.1">
    <property type="nucleotide sequence ID" value="XM_011304169.1"/>
</dbReference>
<keyword evidence="2" id="KW-0479">Metal-binding</keyword>
<dbReference type="CDD" id="cd00167">
    <property type="entry name" value="SANT"/>
    <property type="match status" value="1"/>
</dbReference>
<keyword evidence="5" id="KW-0539">Nucleus</keyword>
<evidence type="ECO:0000256" key="5">
    <source>
        <dbReference type="ARBA" id="ARBA00023242"/>
    </source>
</evidence>
<dbReference type="OrthoDB" id="270417at2759"/>
<dbReference type="PROSITE" id="PS51293">
    <property type="entry name" value="SANT"/>
    <property type="match status" value="1"/>
</dbReference>
<keyword evidence="3 6" id="KW-0863">Zinc-finger</keyword>
<dbReference type="PROSITE" id="PS50090">
    <property type="entry name" value="MYB_LIKE"/>
    <property type="match status" value="1"/>
</dbReference>
<dbReference type="InterPro" id="IPR036388">
    <property type="entry name" value="WH-like_DNA-bd_sf"/>
</dbReference>
<keyword evidence="4" id="KW-0862">Zinc</keyword>
<feature type="domain" description="ZZ-type" evidence="8">
    <location>
        <begin position="42"/>
        <end position="97"/>
    </location>
</feature>
<comment type="subcellular location">
    <subcellularLocation>
        <location evidence="1">Nucleus</location>
    </subcellularLocation>
</comment>
<dbReference type="PANTHER" id="PTHR12374:SF20">
    <property type="entry name" value="TRANSCRIPTIONAL ADAPTER 2-ALPHA"/>
    <property type="match status" value="1"/>
</dbReference>
<evidence type="ECO:0000259" key="10">
    <source>
        <dbReference type="PROSITE" id="PS51293"/>
    </source>
</evidence>
<gene>
    <name evidence="12" type="primary">Tada2a</name>
    <name evidence="14" type="synonym">LOC105266207</name>
    <name evidence="12" type="ORF">g.7137</name>
</gene>
<dbReference type="InterPro" id="IPR055141">
    <property type="entry name" value="TADA2A_B-like_dom"/>
</dbReference>
<dbReference type="Gene3D" id="1.10.10.10">
    <property type="entry name" value="Winged helix-like DNA-binding domain superfamily/Winged helix DNA-binding domain"/>
    <property type="match status" value="1"/>
</dbReference>
<sequence length="472" mass="54396">MSNPAHTDMVEEDAADLQFPKDCRKAPTERDIQSFTKYEIFTSDPTCFTCDSILSEPYIKCAICQNANLCPKCFSQGLECLPHRNDHDYIVIHNEFPLIDSSTWTAKEESDFLTVLQDCGFGNWVDVSKRMPGRSPDDCKSHYLNNYVDNQSLPGLPLMRESPSTLFSLESIPFCFKLQDLEEPPRFATGSSNSRLLAGYNAARSDFDVNFDNHAELLISELQYNEFSPEDEDYRLGTSLQAAIVESYNNRLKERSRRRAIVREHGLIAFRRTMSWLQRYETTITRTTAERLLIFMQLAGGMEFDYILEGLHRAGELKNSLRRLQDYRRNGIKRLHSVPMFRKLLALKNESDRERKIYMGSVECNWRSGAPEKLQEVAVVSGGSSRRQPPPLDIRGLPAEEKLRPEERELCIHARIPPEQYLDHKKLLINENKKMGSLKLAQARTLLKIDVNRTKKLYVFLVEHGWIQAKTS</sequence>
<dbReference type="CTD" id="373884"/>
<dbReference type="Proteomes" id="UP000694866">
    <property type="component" value="Unplaced"/>
</dbReference>
<evidence type="ECO:0000259" key="9">
    <source>
        <dbReference type="PROSITE" id="PS50934"/>
    </source>
</evidence>
<evidence type="ECO:0000256" key="4">
    <source>
        <dbReference type="ARBA" id="ARBA00022833"/>
    </source>
</evidence>
<dbReference type="Pfam" id="PF25299">
    <property type="entry name" value="ZZ_ADA2"/>
    <property type="match status" value="1"/>
</dbReference>
<dbReference type="SMART" id="SM00291">
    <property type="entry name" value="ZnF_ZZ"/>
    <property type="match status" value="1"/>
</dbReference>
<evidence type="ECO:0000256" key="2">
    <source>
        <dbReference type="ARBA" id="ARBA00022723"/>
    </source>
</evidence>
<dbReference type="InterPro" id="IPR009057">
    <property type="entry name" value="Homeodomain-like_sf"/>
</dbReference>
<evidence type="ECO:0000259" key="8">
    <source>
        <dbReference type="PROSITE" id="PS50135"/>
    </source>
</evidence>
<keyword evidence="13" id="KW-1185">Reference proteome</keyword>
<evidence type="ECO:0000256" key="1">
    <source>
        <dbReference type="ARBA" id="ARBA00004123"/>
    </source>
</evidence>
<dbReference type="InterPro" id="IPR043145">
    <property type="entry name" value="Znf_ZZ_sf"/>
</dbReference>
<dbReference type="GO" id="GO:0006338">
    <property type="term" value="P:chromatin remodeling"/>
    <property type="evidence" value="ECO:0007669"/>
    <property type="project" value="TreeGrafter"/>
</dbReference>
<dbReference type="Pfam" id="PF04433">
    <property type="entry name" value="SWIRM"/>
    <property type="match status" value="1"/>
</dbReference>
<dbReference type="GO" id="GO:0008270">
    <property type="term" value="F:zinc ion binding"/>
    <property type="evidence" value="ECO:0007669"/>
    <property type="project" value="UniProtKB-KW"/>
</dbReference>
<dbReference type="InterPro" id="IPR017884">
    <property type="entry name" value="SANT_dom"/>
</dbReference>
<dbReference type="Pfam" id="PF22941">
    <property type="entry name" value="TADA2A-like_3rd"/>
    <property type="match status" value="1"/>
</dbReference>
<dbReference type="InterPro" id="IPR000433">
    <property type="entry name" value="Znf_ZZ"/>
</dbReference>
<dbReference type="InterPro" id="IPR001005">
    <property type="entry name" value="SANT/Myb"/>
</dbReference>
<dbReference type="KEGG" id="fas:105266207"/>
<dbReference type="EMBL" id="GBYB01003495">
    <property type="protein sequence ID" value="JAG73262.1"/>
    <property type="molecule type" value="Transcribed_RNA"/>
</dbReference>
<reference evidence="14" key="2">
    <citation type="submission" date="2025-04" db="UniProtKB">
        <authorList>
            <consortium name="RefSeq"/>
        </authorList>
    </citation>
    <scope>IDENTIFICATION</scope>
    <source>
        <strain evidence="14">USDA-PBARC FA_bdor</strain>
        <tissue evidence="14">Whole organism</tissue>
    </source>
</reference>
<dbReference type="PROSITE" id="PS50135">
    <property type="entry name" value="ZF_ZZ_2"/>
    <property type="match status" value="1"/>
</dbReference>
<proteinExistence type="predicted"/>
<dbReference type="CDD" id="cd02335">
    <property type="entry name" value="ZZ_ADA2"/>
    <property type="match status" value="1"/>
</dbReference>
<dbReference type="PROSITE" id="PS51294">
    <property type="entry name" value="HTH_MYB"/>
    <property type="match status" value="1"/>
</dbReference>
<name>A0A0C9R674_9HYME</name>
<dbReference type="Pfam" id="PF00249">
    <property type="entry name" value="Myb_DNA-binding"/>
    <property type="match status" value="1"/>
</dbReference>
<dbReference type="InterPro" id="IPR007526">
    <property type="entry name" value="SWIRM"/>
</dbReference>
<dbReference type="SUPFAM" id="SSF57850">
    <property type="entry name" value="RING/U-box"/>
    <property type="match status" value="1"/>
</dbReference>
<dbReference type="GO" id="GO:0003713">
    <property type="term" value="F:transcription coactivator activity"/>
    <property type="evidence" value="ECO:0007669"/>
    <property type="project" value="TreeGrafter"/>
</dbReference>
<evidence type="ECO:0000259" key="11">
    <source>
        <dbReference type="PROSITE" id="PS51294"/>
    </source>
</evidence>
<dbReference type="PANTHER" id="PTHR12374">
    <property type="entry name" value="TRANSCRIPTIONAL ADAPTOR 2 ADA2 -RELATED"/>
    <property type="match status" value="1"/>
</dbReference>
<dbReference type="SMART" id="SM00717">
    <property type="entry name" value="SANT"/>
    <property type="match status" value="1"/>
</dbReference>
<dbReference type="AlphaFoldDB" id="A0A0C9R674"/>
<organism evidence="12">
    <name type="scientific">Fopius arisanus</name>
    <dbReference type="NCBI Taxonomy" id="64838"/>
    <lineage>
        <taxon>Eukaryota</taxon>
        <taxon>Metazoa</taxon>
        <taxon>Ecdysozoa</taxon>
        <taxon>Arthropoda</taxon>
        <taxon>Hexapoda</taxon>
        <taxon>Insecta</taxon>
        <taxon>Pterygota</taxon>
        <taxon>Neoptera</taxon>
        <taxon>Endopterygota</taxon>
        <taxon>Hymenoptera</taxon>
        <taxon>Apocrita</taxon>
        <taxon>Ichneumonoidea</taxon>
        <taxon>Braconidae</taxon>
        <taxon>Opiinae</taxon>
        <taxon>Fopius</taxon>
    </lineage>
</organism>
<dbReference type="GeneID" id="105266207"/>
<evidence type="ECO:0000313" key="13">
    <source>
        <dbReference type="Proteomes" id="UP000694866"/>
    </source>
</evidence>
<dbReference type="SUPFAM" id="SSF46689">
    <property type="entry name" value="Homeodomain-like"/>
    <property type="match status" value="2"/>
</dbReference>
<feature type="domain" description="HTH myb-type" evidence="11">
    <location>
        <begin position="103"/>
        <end position="152"/>
    </location>
</feature>
<feature type="domain" description="SWIRM" evidence="9">
    <location>
        <begin position="383"/>
        <end position="472"/>
    </location>
</feature>
<dbReference type="InterPro" id="IPR017930">
    <property type="entry name" value="Myb_dom"/>
</dbReference>
<dbReference type="GO" id="GO:0005634">
    <property type="term" value="C:nucleus"/>
    <property type="evidence" value="ECO:0007669"/>
    <property type="project" value="UniProtKB-SubCell"/>
</dbReference>
<evidence type="ECO:0000313" key="14">
    <source>
        <dbReference type="RefSeq" id="XP_011302471.1"/>
    </source>
</evidence>